<feature type="domain" description="FAD-binding" evidence="7">
    <location>
        <begin position="2"/>
        <end position="339"/>
    </location>
</feature>
<evidence type="ECO:0000256" key="3">
    <source>
        <dbReference type="ARBA" id="ARBA00022827"/>
    </source>
</evidence>
<feature type="non-terminal residue" evidence="8">
    <location>
        <position position="1"/>
    </location>
</feature>
<dbReference type="SUPFAM" id="SSF54373">
    <property type="entry name" value="FAD-linked reductases, C-terminal domain"/>
    <property type="match status" value="1"/>
</dbReference>
<dbReference type="Proteomes" id="UP000030653">
    <property type="component" value="Unassembled WGS sequence"/>
</dbReference>
<feature type="compositionally biased region" description="Basic and acidic residues" evidence="6">
    <location>
        <begin position="454"/>
        <end position="472"/>
    </location>
</feature>
<dbReference type="InterPro" id="IPR050493">
    <property type="entry name" value="FAD-dep_Monooxygenase_BioMet"/>
</dbReference>
<evidence type="ECO:0000256" key="4">
    <source>
        <dbReference type="ARBA" id="ARBA00023002"/>
    </source>
</evidence>
<dbReference type="PRINTS" id="PR00420">
    <property type="entry name" value="RNGMNOXGNASE"/>
</dbReference>
<dbReference type="OrthoDB" id="9993796at2759"/>
<feature type="region of interest" description="Disordered" evidence="6">
    <location>
        <begin position="431"/>
        <end position="478"/>
    </location>
</feature>
<dbReference type="PANTHER" id="PTHR13789:SF147">
    <property type="entry name" value="PUTATIVE (AFU_ORTHOLOGUE AFUA_2G01950)-RELATED"/>
    <property type="match status" value="1"/>
</dbReference>
<dbReference type="AlphaFoldDB" id="M5FXI2"/>
<keyword evidence="9" id="KW-1185">Reference proteome</keyword>
<accession>M5FXI2</accession>
<protein>
    <submittedName>
        <fullName evidence="8">FAD/NADP-binding domain-containing protein</fullName>
    </submittedName>
</protein>
<dbReference type="HOGENOM" id="CLU_009665_19_3_1"/>
<dbReference type="FunFam" id="3.50.50.60:FF:000115">
    <property type="entry name" value="Salicylate hydroxylase, putative"/>
    <property type="match status" value="1"/>
</dbReference>
<evidence type="ECO:0000256" key="1">
    <source>
        <dbReference type="ARBA" id="ARBA00007992"/>
    </source>
</evidence>
<name>M5FXI2_DACPD</name>
<dbReference type="Gene3D" id="3.50.50.60">
    <property type="entry name" value="FAD/NAD(P)-binding domain"/>
    <property type="match status" value="1"/>
</dbReference>
<dbReference type="STRING" id="1858805.M5FXI2"/>
<keyword evidence="4" id="KW-0560">Oxidoreductase</keyword>
<dbReference type="EMBL" id="JH795861">
    <property type="protein sequence ID" value="EJU02716.1"/>
    <property type="molecule type" value="Genomic_DNA"/>
</dbReference>
<dbReference type="InterPro" id="IPR002938">
    <property type="entry name" value="FAD-bd"/>
</dbReference>
<evidence type="ECO:0000256" key="2">
    <source>
        <dbReference type="ARBA" id="ARBA00022630"/>
    </source>
</evidence>
<gene>
    <name evidence="8" type="ORF">DACRYDRAFT_50706</name>
</gene>
<dbReference type="PANTHER" id="PTHR13789">
    <property type="entry name" value="MONOOXYGENASE"/>
    <property type="match status" value="1"/>
</dbReference>
<keyword evidence="2" id="KW-0285">Flavoprotein</keyword>
<dbReference type="GO" id="GO:0071949">
    <property type="term" value="F:FAD binding"/>
    <property type="evidence" value="ECO:0007669"/>
    <property type="project" value="InterPro"/>
</dbReference>
<evidence type="ECO:0000313" key="9">
    <source>
        <dbReference type="Proteomes" id="UP000030653"/>
    </source>
</evidence>
<dbReference type="Pfam" id="PF01494">
    <property type="entry name" value="FAD_binding_3"/>
    <property type="match status" value="1"/>
</dbReference>
<dbReference type="RefSeq" id="XP_040629610.1">
    <property type="nucleotide sequence ID" value="XM_040775004.1"/>
</dbReference>
<reference evidence="8 9" key="1">
    <citation type="journal article" date="2012" name="Science">
        <title>The Paleozoic origin of enzymatic lignin decomposition reconstructed from 31 fungal genomes.</title>
        <authorList>
            <person name="Floudas D."/>
            <person name="Binder M."/>
            <person name="Riley R."/>
            <person name="Barry K."/>
            <person name="Blanchette R.A."/>
            <person name="Henrissat B."/>
            <person name="Martinez A.T."/>
            <person name="Otillar R."/>
            <person name="Spatafora J.W."/>
            <person name="Yadav J.S."/>
            <person name="Aerts A."/>
            <person name="Benoit I."/>
            <person name="Boyd A."/>
            <person name="Carlson A."/>
            <person name="Copeland A."/>
            <person name="Coutinho P.M."/>
            <person name="de Vries R.P."/>
            <person name="Ferreira P."/>
            <person name="Findley K."/>
            <person name="Foster B."/>
            <person name="Gaskell J."/>
            <person name="Glotzer D."/>
            <person name="Gorecki P."/>
            <person name="Heitman J."/>
            <person name="Hesse C."/>
            <person name="Hori C."/>
            <person name="Igarashi K."/>
            <person name="Jurgens J.A."/>
            <person name="Kallen N."/>
            <person name="Kersten P."/>
            <person name="Kohler A."/>
            <person name="Kuees U."/>
            <person name="Kumar T.K.A."/>
            <person name="Kuo A."/>
            <person name="LaButti K."/>
            <person name="Larrondo L.F."/>
            <person name="Lindquist E."/>
            <person name="Ling A."/>
            <person name="Lombard V."/>
            <person name="Lucas S."/>
            <person name="Lundell T."/>
            <person name="Martin R."/>
            <person name="McLaughlin D.J."/>
            <person name="Morgenstern I."/>
            <person name="Morin E."/>
            <person name="Murat C."/>
            <person name="Nagy L.G."/>
            <person name="Nolan M."/>
            <person name="Ohm R.A."/>
            <person name="Patyshakuliyeva A."/>
            <person name="Rokas A."/>
            <person name="Ruiz-Duenas F.J."/>
            <person name="Sabat G."/>
            <person name="Salamov A."/>
            <person name="Samejima M."/>
            <person name="Schmutz J."/>
            <person name="Slot J.C."/>
            <person name="St John F."/>
            <person name="Stenlid J."/>
            <person name="Sun H."/>
            <person name="Sun S."/>
            <person name="Syed K."/>
            <person name="Tsang A."/>
            <person name="Wiebenga A."/>
            <person name="Young D."/>
            <person name="Pisabarro A."/>
            <person name="Eastwood D.C."/>
            <person name="Martin F."/>
            <person name="Cullen D."/>
            <person name="Grigoriev I.V."/>
            <person name="Hibbett D.S."/>
        </authorList>
    </citation>
    <scope>NUCLEOTIDE SEQUENCE [LARGE SCALE GENOMIC DNA]</scope>
    <source>
        <strain evidence="8 9">DJM-731 SS1</strain>
    </source>
</reference>
<dbReference type="SUPFAM" id="SSF51905">
    <property type="entry name" value="FAD/NAD(P)-binding domain"/>
    <property type="match status" value="1"/>
</dbReference>
<keyword evidence="3" id="KW-0274">FAD</keyword>
<proteinExistence type="inferred from homology"/>
<evidence type="ECO:0000259" key="7">
    <source>
        <dbReference type="Pfam" id="PF01494"/>
    </source>
</evidence>
<dbReference type="InterPro" id="IPR036188">
    <property type="entry name" value="FAD/NAD-bd_sf"/>
</dbReference>
<dbReference type="OMA" id="MTGWMGP"/>
<evidence type="ECO:0000313" key="8">
    <source>
        <dbReference type="EMBL" id="EJU02716.1"/>
    </source>
</evidence>
<comment type="similarity">
    <text evidence="1">Belongs to the paxM FAD-dependent monooxygenase family.</text>
</comment>
<dbReference type="GeneID" id="63690066"/>
<evidence type="ECO:0000256" key="6">
    <source>
        <dbReference type="SAM" id="MobiDB-lite"/>
    </source>
</evidence>
<organism evidence="8 9">
    <name type="scientific">Dacryopinax primogenitus (strain DJM 731)</name>
    <name type="common">Brown rot fungus</name>
    <dbReference type="NCBI Taxonomy" id="1858805"/>
    <lineage>
        <taxon>Eukaryota</taxon>
        <taxon>Fungi</taxon>
        <taxon>Dikarya</taxon>
        <taxon>Basidiomycota</taxon>
        <taxon>Agaricomycotina</taxon>
        <taxon>Dacrymycetes</taxon>
        <taxon>Dacrymycetales</taxon>
        <taxon>Dacrymycetaceae</taxon>
        <taxon>Dacryopinax</taxon>
    </lineage>
</organism>
<sequence>LGGLAAAFALQKAGHRCTILEQAPAIGEVGAGIQVTPNVSRILLSWGLGPQLERTAVIPGAIVFRRWTTGERVGYTSWADITKTHGAPYCHVHRADFHKMLYDLALGAGVTIRLGSLVTSIDPDTPSVTLRSGEVLPCDLLVGADGVKSGIRQVIVGSPDAPVPTGDAAYRATIPTSLMLSDPELAGFVQTPEMTAWMGPGRHIMGYCIRGKKEYNLVLLHPDDGSVESWTAEGSADKMRADFEGWEPRIQKLLAFVPSTLKWKLMDRGPLETWIHKSGKVVLLGDSCHPMLPYRAQGAAMAVEDAAVLGSLFTHLSSPSQIPFFLQAYEQLRHARCTDTQAQARLNQKIFHLPDGEAQETRDADMCRAMEAELSGEALEAEGSQNQWADRKKSRVQFGYDAEGEAERWWNEEGKQDLQRLQELKLKELENVQEEQAQPHEKAEGIEMETVVNEPEKEHEQERTHEPEREIEQAQEQV</sequence>
<keyword evidence="5" id="KW-0503">Monooxygenase</keyword>
<dbReference type="GO" id="GO:0004497">
    <property type="term" value="F:monooxygenase activity"/>
    <property type="evidence" value="ECO:0007669"/>
    <property type="project" value="UniProtKB-KW"/>
</dbReference>
<evidence type="ECO:0000256" key="5">
    <source>
        <dbReference type="ARBA" id="ARBA00023033"/>
    </source>
</evidence>